<evidence type="ECO:0000256" key="17">
    <source>
        <dbReference type="ARBA" id="ARBA00040123"/>
    </source>
</evidence>
<evidence type="ECO:0000256" key="15">
    <source>
        <dbReference type="ARBA" id="ARBA00038456"/>
    </source>
</evidence>
<evidence type="ECO:0000256" key="1">
    <source>
        <dbReference type="ARBA" id="ARBA00004170"/>
    </source>
</evidence>
<evidence type="ECO:0000256" key="19">
    <source>
        <dbReference type="ARBA" id="ARBA00047588"/>
    </source>
</evidence>
<evidence type="ECO:0000256" key="10">
    <source>
        <dbReference type="ARBA" id="ARBA00023098"/>
    </source>
</evidence>
<dbReference type="RefSeq" id="WP_141315373.1">
    <property type="nucleotide sequence ID" value="NZ_BJLJ01000006.1"/>
</dbReference>
<dbReference type="Proteomes" id="UP000317717">
    <property type="component" value="Unassembled WGS sequence"/>
</dbReference>
<evidence type="ECO:0000256" key="18">
    <source>
        <dbReference type="ARBA" id="ARBA00043210"/>
    </source>
</evidence>
<evidence type="ECO:0000313" key="26">
    <source>
        <dbReference type="Proteomes" id="UP000317717"/>
    </source>
</evidence>
<proteinExistence type="inferred from homology"/>
<evidence type="ECO:0000256" key="7">
    <source>
        <dbReference type="ARBA" id="ARBA00022801"/>
    </source>
</evidence>
<comment type="catalytic activity">
    <reaction evidence="14">
        <text>(9Z)-octadecenoyl-CoA + H2O = (9Z)-octadecenoate + CoA + H(+)</text>
        <dbReference type="Rhea" id="RHEA:40139"/>
        <dbReference type="ChEBI" id="CHEBI:15377"/>
        <dbReference type="ChEBI" id="CHEBI:15378"/>
        <dbReference type="ChEBI" id="CHEBI:30823"/>
        <dbReference type="ChEBI" id="CHEBI:57287"/>
        <dbReference type="ChEBI" id="CHEBI:57387"/>
    </reaction>
    <physiologicalReaction direction="left-to-right" evidence="14">
        <dbReference type="Rhea" id="RHEA:40140"/>
    </physiologicalReaction>
</comment>
<comment type="catalytic activity">
    <reaction evidence="21">
        <text>decanoyl-CoA + H2O = decanoate + CoA + H(+)</text>
        <dbReference type="Rhea" id="RHEA:40059"/>
        <dbReference type="ChEBI" id="CHEBI:15377"/>
        <dbReference type="ChEBI" id="CHEBI:15378"/>
        <dbReference type="ChEBI" id="CHEBI:27689"/>
        <dbReference type="ChEBI" id="CHEBI:57287"/>
        <dbReference type="ChEBI" id="CHEBI:61430"/>
    </reaction>
    <physiologicalReaction direction="left-to-right" evidence="21">
        <dbReference type="Rhea" id="RHEA:40060"/>
    </physiologicalReaction>
</comment>
<dbReference type="InterPro" id="IPR052365">
    <property type="entry name" value="THEM4/THEM5_acyl-CoA_thioest"/>
</dbReference>
<comment type="catalytic activity">
    <reaction evidence="19">
        <text>octanoyl-CoA + H2O = octanoate + CoA + H(+)</text>
        <dbReference type="Rhea" id="RHEA:30143"/>
        <dbReference type="ChEBI" id="CHEBI:15377"/>
        <dbReference type="ChEBI" id="CHEBI:15378"/>
        <dbReference type="ChEBI" id="CHEBI:25646"/>
        <dbReference type="ChEBI" id="CHEBI:57287"/>
        <dbReference type="ChEBI" id="CHEBI:57386"/>
    </reaction>
    <physiologicalReaction direction="left-to-right" evidence="19">
        <dbReference type="Rhea" id="RHEA:30144"/>
    </physiologicalReaction>
</comment>
<evidence type="ECO:0000256" key="8">
    <source>
        <dbReference type="ARBA" id="ARBA00022832"/>
    </source>
</evidence>
<evidence type="ECO:0000256" key="20">
    <source>
        <dbReference type="ARBA" id="ARBA00047734"/>
    </source>
</evidence>
<dbReference type="GO" id="GO:0006631">
    <property type="term" value="P:fatty acid metabolic process"/>
    <property type="evidence" value="ECO:0007669"/>
    <property type="project" value="UniProtKB-KW"/>
</dbReference>
<comment type="catalytic activity">
    <reaction evidence="13">
        <text>(5Z,8Z,11Z,14Z)-eicosatetraenoyl-CoA + H2O = (5Z,8Z,11Z,14Z)-eicosatetraenoate + CoA + H(+)</text>
        <dbReference type="Rhea" id="RHEA:40151"/>
        <dbReference type="ChEBI" id="CHEBI:15377"/>
        <dbReference type="ChEBI" id="CHEBI:15378"/>
        <dbReference type="ChEBI" id="CHEBI:32395"/>
        <dbReference type="ChEBI" id="CHEBI:57287"/>
        <dbReference type="ChEBI" id="CHEBI:57368"/>
    </reaction>
    <physiologicalReaction direction="left-to-right" evidence="13">
        <dbReference type="Rhea" id="RHEA:40152"/>
    </physiologicalReaction>
</comment>
<reference evidence="25 26" key="1">
    <citation type="submission" date="2019-06" db="EMBL/GenBank/DDBJ databases">
        <title>Whole genome shotgun sequence of Acinetobacter pittii NBRC 110514.</title>
        <authorList>
            <person name="Hosoyama A."/>
            <person name="Uohara A."/>
            <person name="Ohji S."/>
            <person name="Ichikawa N."/>
        </authorList>
    </citation>
    <scope>NUCLEOTIDE SEQUENCE [LARGE SCALE GENOMIC DNA]</scope>
    <source>
        <strain evidence="25 26">NBRC 110514</strain>
    </source>
</reference>
<dbReference type="GO" id="GO:0005737">
    <property type="term" value="C:cytoplasm"/>
    <property type="evidence" value="ECO:0007669"/>
    <property type="project" value="UniProtKB-SubCell"/>
</dbReference>
<keyword evidence="10" id="KW-0443">Lipid metabolism</keyword>
<keyword evidence="11" id="KW-0472">Membrane</keyword>
<dbReference type="GO" id="GO:0016020">
    <property type="term" value="C:membrane"/>
    <property type="evidence" value="ECO:0007669"/>
    <property type="project" value="UniProtKB-SubCell"/>
</dbReference>
<accession>A0A4Y3J852</accession>
<dbReference type="GO" id="GO:0016790">
    <property type="term" value="F:thiolester hydrolase activity"/>
    <property type="evidence" value="ECO:0007669"/>
    <property type="project" value="UniProtKB-ARBA"/>
</dbReference>
<dbReference type="EMBL" id="BJLJ01000006">
    <property type="protein sequence ID" value="GEA67385.1"/>
    <property type="molecule type" value="Genomic_DNA"/>
</dbReference>
<keyword evidence="6" id="KW-0053">Apoptosis</keyword>
<comment type="caution">
    <text evidence="25">The sequence shown here is derived from an EMBL/GenBank/DDBJ whole genome shotgun (WGS) entry which is preliminary data.</text>
</comment>
<dbReference type="InterPro" id="IPR029069">
    <property type="entry name" value="HotDog_dom_sf"/>
</dbReference>
<evidence type="ECO:0000256" key="4">
    <source>
        <dbReference type="ARBA" id="ARBA00022475"/>
    </source>
</evidence>
<evidence type="ECO:0000256" key="9">
    <source>
        <dbReference type="ARBA" id="ARBA00022946"/>
    </source>
</evidence>
<comment type="similarity">
    <text evidence="15">Belongs to the THEM4/THEM5 thioesterase family.</text>
</comment>
<evidence type="ECO:0000256" key="2">
    <source>
        <dbReference type="ARBA" id="ARBA00004496"/>
    </source>
</evidence>
<evidence type="ECO:0000313" key="25">
    <source>
        <dbReference type="EMBL" id="GEA67385.1"/>
    </source>
</evidence>
<dbReference type="InterPro" id="IPR006683">
    <property type="entry name" value="Thioestr_dom"/>
</dbReference>
<evidence type="ECO:0000256" key="3">
    <source>
        <dbReference type="ARBA" id="ARBA00004632"/>
    </source>
</evidence>
<evidence type="ECO:0000256" key="13">
    <source>
        <dbReference type="ARBA" id="ARBA00035852"/>
    </source>
</evidence>
<evidence type="ECO:0000256" key="5">
    <source>
        <dbReference type="ARBA" id="ARBA00022490"/>
    </source>
</evidence>
<keyword evidence="9" id="KW-0809">Transit peptide</keyword>
<comment type="catalytic activity">
    <reaction evidence="22">
        <text>dodecanoyl-CoA + H2O = dodecanoate + CoA + H(+)</text>
        <dbReference type="Rhea" id="RHEA:30135"/>
        <dbReference type="ChEBI" id="CHEBI:15377"/>
        <dbReference type="ChEBI" id="CHEBI:15378"/>
        <dbReference type="ChEBI" id="CHEBI:18262"/>
        <dbReference type="ChEBI" id="CHEBI:57287"/>
        <dbReference type="ChEBI" id="CHEBI:57375"/>
    </reaction>
    <physiologicalReaction direction="left-to-right" evidence="22">
        <dbReference type="Rhea" id="RHEA:30136"/>
    </physiologicalReaction>
</comment>
<comment type="catalytic activity">
    <reaction evidence="23">
        <text>tetradecanoyl-CoA + H2O = tetradecanoate + CoA + H(+)</text>
        <dbReference type="Rhea" id="RHEA:40119"/>
        <dbReference type="ChEBI" id="CHEBI:15377"/>
        <dbReference type="ChEBI" id="CHEBI:15378"/>
        <dbReference type="ChEBI" id="CHEBI:30807"/>
        <dbReference type="ChEBI" id="CHEBI:57287"/>
        <dbReference type="ChEBI" id="CHEBI:57385"/>
    </reaction>
    <physiologicalReaction direction="left-to-right" evidence="23">
        <dbReference type="Rhea" id="RHEA:40120"/>
    </physiologicalReaction>
</comment>
<evidence type="ECO:0000256" key="23">
    <source>
        <dbReference type="ARBA" id="ARBA00048180"/>
    </source>
</evidence>
<keyword evidence="4" id="KW-1003">Cell membrane</keyword>
<dbReference type="EC" id="3.1.2.2" evidence="16"/>
<name>A0A4Y3J852_ACIPI</name>
<dbReference type="PANTHER" id="PTHR12418:SF19">
    <property type="entry name" value="ACYL-COENZYME A THIOESTERASE THEM4"/>
    <property type="match status" value="1"/>
</dbReference>
<dbReference type="Pfam" id="PF03061">
    <property type="entry name" value="4HBT"/>
    <property type="match status" value="1"/>
</dbReference>
<evidence type="ECO:0000256" key="22">
    <source>
        <dbReference type="ARBA" id="ARBA00048074"/>
    </source>
</evidence>
<evidence type="ECO:0000256" key="21">
    <source>
        <dbReference type="ARBA" id="ARBA00047969"/>
    </source>
</evidence>
<comment type="catalytic activity">
    <reaction evidence="20">
        <text>hexadecanoyl-CoA + H2O = hexadecanoate + CoA + H(+)</text>
        <dbReference type="Rhea" id="RHEA:16645"/>
        <dbReference type="ChEBI" id="CHEBI:7896"/>
        <dbReference type="ChEBI" id="CHEBI:15377"/>
        <dbReference type="ChEBI" id="CHEBI:15378"/>
        <dbReference type="ChEBI" id="CHEBI:57287"/>
        <dbReference type="ChEBI" id="CHEBI:57379"/>
        <dbReference type="EC" id="3.1.2.2"/>
    </reaction>
    <physiologicalReaction direction="left-to-right" evidence="20">
        <dbReference type="Rhea" id="RHEA:16646"/>
    </physiologicalReaction>
</comment>
<dbReference type="CDD" id="cd03443">
    <property type="entry name" value="PaaI_thioesterase"/>
    <property type="match status" value="1"/>
</dbReference>
<keyword evidence="8" id="KW-0276">Fatty acid metabolism</keyword>
<comment type="subcellular location">
    <subcellularLocation>
        <location evidence="3">Cell projection</location>
        <location evidence="3">Ruffle membrane</location>
    </subcellularLocation>
    <subcellularLocation>
        <location evidence="2">Cytoplasm</location>
    </subcellularLocation>
    <subcellularLocation>
        <location evidence="1">Membrane</location>
        <topology evidence="1">Peripheral membrane protein</topology>
    </subcellularLocation>
</comment>
<evidence type="ECO:0000256" key="11">
    <source>
        <dbReference type="ARBA" id="ARBA00023136"/>
    </source>
</evidence>
<keyword evidence="7" id="KW-0378">Hydrolase</keyword>
<evidence type="ECO:0000259" key="24">
    <source>
        <dbReference type="Pfam" id="PF03061"/>
    </source>
</evidence>
<evidence type="ECO:0000256" key="16">
    <source>
        <dbReference type="ARBA" id="ARBA00038848"/>
    </source>
</evidence>
<protein>
    <recommendedName>
        <fullName evidence="17">Acyl-coenzyme A thioesterase THEM4</fullName>
        <ecNumber evidence="16">3.1.2.2</ecNumber>
    </recommendedName>
    <alternativeName>
        <fullName evidence="18">Thioesterase superfamily member 4</fullName>
    </alternativeName>
</protein>
<feature type="domain" description="Thioesterase" evidence="24">
    <location>
        <begin position="58"/>
        <end position="135"/>
    </location>
</feature>
<dbReference type="Gene3D" id="3.10.129.10">
    <property type="entry name" value="Hotdog Thioesterase"/>
    <property type="match status" value="1"/>
</dbReference>
<dbReference type="SUPFAM" id="SSF54637">
    <property type="entry name" value="Thioesterase/thiol ester dehydrase-isomerase"/>
    <property type="match status" value="1"/>
</dbReference>
<organism evidence="25 26">
    <name type="scientific">Acinetobacter pittii</name>
    <name type="common">Acinetobacter genomosp. 3</name>
    <dbReference type="NCBI Taxonomy" id="48296"/>
    <lineage>
        <taxon>Bacteria</taxon>
        <taxon>Pseudomonadati</taxon>
        <taxon>Pseudomonadota</taxon>
        <taxon>Gammaproteobacteria</taxon>
        <taxon>Moraxellales</taxon>
        <taxon>Moraxellaceae</taxon>
        <taxon>Acinetobacter</taxon>
        <taxon>Acinetobacter calcoaceticus/baumannii complex</taxon>
    </lineage>
</organism>
<sequence length="156" mass="16956">MQGKAFQDLYPEEYSHCFGCGRNNKYGHHLKSFWSDDMNTTVAKITPSNIYTGGVPDHLYGGLIASLLDCHGAASAAAFKSLTVGNKFDGEKPLVRFVTGTLTVNFKKPTPTECELTITAKLISIENRKVKVELALLANGLICATGEMLAIQLKES</sequence>
<dbReference type="AlphaFoldDB" id="A0A4Y3J852"/>
<gene>
    <name evidence="25" type="ORF">PA3_15430</name>
</gene>
<evidence type="ECO:0000256" key="12">
    <source>
        <dbReference type="ARBA" id="ARBA00023273"/>
    </source>
</evidence>
<keyword evidence="12" id="KW-0966">Cell projection</keyword>
<evidence type="ECO:0000256" key="14">
    <source>
        <dbReference type="ARBA" id="ARBA00037002"/>
    </source>
</evidence>
<keyword evidence="5" id="KW-0963">Cytoplasm</keyword>
<evidence type="ECO:0000256" key="6">
    <source>
        <dbReference type="ARBA" id="ARBA00022703"/>
    </source>
</evidence>
<dbReference type="PANTHER" id="PTHR12418">
    <property type="entry name" value="ACYL-COENZYME A THIOESTERASE THEM4"/>
    <property type="match status" value="1"/>
</dbReference>